<dbReference type="AlphaFoldDB" id="A0A1W1E625"/>
<proteinExistence type="predicted"/>
<evidence type="ECO:0000313" key="2">
    <source>
        <dbReference type="EMBL" id="SFV87312.1"/>
    </source>
</evidence>
<accession>A0A1W1E625</accession>
<gene>
    <name evidence="2" type="ORF">MNB_SUP05-SYMBIONT-4-4</name>
    <name evidence="3" type="ORF">MNB_SUP05-SYMBIONT-5-726</name>
</gene>
<name>A0A1W1E625_9ZZZZ</name>
<evidence type="ECO:0000313" key="3">
    <source>
        <dbReference type="EMBL" id="SFV89321.1"/>
    </source>
</evidence>
<keyword evidence="1" id="KW-0472">Membrane</keyword>
<reference evidence="3" key="1">
    <citation type="submission" date="2016-10" db="EMBL/GenBank/DDBJ databases">
        <authorList>
            <person name="de Groot N.N."/>
        </authorList>
    </citation>
    <scope>NUCLEOTIDE SEQUENCE</scope>
</reference>
<dbReference type="EMBL" id="FPHY01000187">
    <property type="protein sequence ID" value="SFV87312.1"/>
    <property type="molecule type" value="Genomic_DNA"/>
</dbReference>
<feature type="transmembrane region" description="Helical" evidence="1">
    <location>
        <begin position="7"/>
        <end position="26"/>
    </location>
</feature>
<organism evidence="3">
    <name type="scientific">hydrothermal vent metagenome</name>
    <dbReference type="NCBI Taxonomy" id="652676"/>
    <lineage>
        <taxon>unclassified sequences</taxon>
        <taxon>metagenomes</taxon>
        <taxon>ecological metagenomes</taxon>
    </lineage>
</organism>
<keyword evidence="1" id="KW-0812">Transmembrane</keyword>
<sequence>MSTKLKSFALFVLIIGGAYVMGSFMINMGKDMSHTIYKTLYKK</sequence>
<evidence type="ECO:0000256" key="1">
    <source>
        <dbReference type="SAM" id="Phobius"/>
    </source>
</evidence>
<protein>
    <submittedName>
        <fullName evidence="3">Uncharacterized protein</fullName>
    </submittedName>
</protein>
<dbReference type="EMBL" id="FPHZ01000221">
    <property type="protein sequence ID" value="SFV89321.1"/>
    <property type="molecule type" value="Genomic_DNA"/>
</dbReference>
<keyword evidence="1" id="KW-1133">Transmembrane helix</keyword>